<organism evidence="3 4">
    <name type="scientific">Flavobacterium procerum</name>
    <dbReference type="NCBI Taxonomy" id="1455569"/>
    <lineage>
        <taxon>Bacteria</taxon>
        <taxon>Pseudomonadati</taxon>
        <taxon>Bacteroidota</taxon>
        <taxon>Flavobacteriia</taxon>
        <taxon>Flavobacteriales</taxon>
        <taxon>Flavobacteriaceae</taxon>
        <taxon>Flavobacterium</taxon>
    </lineage>
</organism>
<evidence type="ECO:0000313" key="3">
    <source>
        <dbReference type="EMBL" id="MFC0079565.1"/>
    </source>
</evidence>
<evidence type="ECO:0000256" key="1">
    <source>
        <dbReference type="SAM" id="MobiDB-lite"/>
    </source>
</evidence>
<name>A0ABV6BVV9_9FLAO</name>
<feature type="domain" description="eCIS core" evidence="2">
    <location>
        <begin position="83"/>
        <end position="148"/>
    </location>
</feature>
<dbReference type="RefSeq" id="WP_379687229.1">
    <property type="nucleotide sequence ID" value="NZ_JBHLYW010000022.1"/>
</dbReference>
<dbReference type="EMBL" id="JBHLYW010000022">
    <property type="protein sequence ID" value="MFC0079565.1"/>
    <property type="molecule type" value="Genomic_DNA"/>
</dbReference>
<feature type="region of interest" description="Disordered" evidence="1">
    <location>
        <begin position="1"/>
        <end position="25"/>
    </location>
</feature>
<feature type="compositionally biased region" description="Acidic residues" evidence="1">
    <location>
        <begin position="370"/>
        <end position="382"/>
    </location>
</feature>
<reference evidence="3 4" key="1">
    <citation type="submission" date="2024-09" db="EMBL/GenBank/DDBJ databases">
        <authorList>
            <person name="Sun Q."/>
            <person name="Mori K."/>
        </authorList>
    </citation>
    <scope>NUCLEOTIDE SEQUENCE [LARGE SCALE GENOMIC DNA]</scope>
    <source>
        <strain evidence="3 4">CGMCC 1.12926</strain>
    </source>
</reference>
<dbReference type="Proteomes" id="UP001589734">
    <property type="component" value="Unassembled WGS sequence"/>
</dbReference>
<proteinExistence type="predicted"/>
<feature type="region of interest" description="Disordered" evidence="1">
    <location>
        <begin position="370"/>
        <end position="408"/>
    </location>
</feature>
<protein>
    <submittedName>
        <fullName evidence="3">DUF4157 domain-containing protein</fullName>
    </submittedName>
</protein>
<evidence type="ECO:0000313" key="4">
    <source>
        <dbReference type="Proteomes" id="UP001589734"/>
    </source>
</evidence>
<dbReference type="Pfam" id="PF13699">
    <property type="entry name" value="eCIS_core"/>
    <property type="match status" value="1"/>
</dbReference>
<accession>A0ABV6BVV9</accession>
<keyword evidence="4" id="KW-1185">Reference proteome</keyword>
<comment type="caution">
    <text evidence="3">The sequence shown here is derived from an EMBL/GenBank/DDBJ whole genome shotgun (WGS) entry which is preliminary data.</text>
</comment>
<sequence>MNTYADNNKENKKQQTPASIQKKNNEAVVLPISDSGPSSVAAQMQLQKIADNSPQVKKALQLQAIANTHNTVPIQKKANNTGLPDNLKSGIENLSGYSMDDVNVHYNSNKPAELQAHAYAQGTDIHIASGQEKHLPHEAWHVVQQKQGRVKPTTQMKGKVNVNDDAALENEADVMGSKAKSQPLQSYSPNSLLISQPSSLALQLILVDENDIEKIYEIKPNGSTTITQGILKGISGGGWYSFEVGGKLINVRGHDNIIKEISTSTSSPLTAILSQYNVNALSTSVSEFTVNAVAKAYNTSPQNALQMIADSFGRDPRTIRIHYPFGSKTISKGNEAFTSPSETDKLSQAMVSYRLSDYPKHKKVGKDYDNWADELSDSDDSESEKKKMAKRMTEYLTQSSPTDDFSDLSGSERAALGGIFTATQISDRLRTFKDSEVTPMEFSTKMEERSQGKGTMHSIFGSKTSSSFLPARSGGSGQQRDHLSIYQNEIQAVLLLGQNNCLINAICWAAYGRNASMEELVTIRSNLGNVGEMLVATQDTINVIRLALHIPNPITVRYVLGSGAMNETIAGIGLQINIYHTGGNHFQYVAPANTAYDMT</sequence>
<evidence type="ECO:0000259" key="2">
    <source>
        <dbReference type="Pfam" id="PF13699"/>
    </source>
</evidence>
<gene>
    <name evidence="3" type="ORF">ACFFLS_21140</name>
</gene>
<dbReference type="InterPro" id="IPR025295">
    <property type="entry name" value="eCIS_core_dom"/>
</dbReference>